<proteinExistence type="predicted"/>
<dbReference type="Pfam" id="PF10902">
    <property type="entry name" value="WYL_2"/>
    <property type="match status" value="1"/>
</dbReference>
<organism evidence="1 2">
    <name type="scientific">Rufibacter quisquiliarum</name>
    <dbReference type="NCBI Taxonomy" id="1549639"/>
    <lineage>
        <taxon>Bacteria</taxon>
        <taxon>Pseudomonadati</taxon>
        <taxon>Bacteroidota</taxon>
        <taxon>Cytophagia</taxon>
        <taxon>Cytophagales</taxon>
        <taxon>Hymenobacteraceae</taxon>
        <taxon>Rufibacter</taxon>
    </lineage>
</organism>
<name>A0A839GNQ6_9BACT</name>
<sequence>MEKKFNQVKLHTRKGKKWGQREYLMQLLAKTAVRFTYITVTDGSKNGGSPKGRTRLADGTRNLALVPKSKHPKSFRPYSSRLKTYYDYTKKAWRSFRTMEVVSIISYKDPKTGEILPFSKLLDVD</sequence>
<dbReference type="Proteomes" id="UP000563094">
    <property type="component" value="Unassembled WGS sequence"/>
</dbReference>
<comment type="caution">
    <text evidence="1">The sequence shown here is derived from an EMBL/GenBank/DDBJ whole genome shotgun (WGS) entry which is preliminary data.</text>
</comment>
<dbReference type="EMBL" id="JACJIQ010000002">
    <property type="protein sequence ID" value="MBA9076068.1"/>
    <property type="molecule type" value="Genomic_DNA"/>
</dbReference>
<reference evidence="1 2" key="1">
    <citation type="submission" date="2020-08" db="EMBL/GenBank/DDBJ databases">
        <title>Genomic Encyclopedia of Type Strains, Phase IV (KMG-IV): sequencing the most valuable type-strain genomes for metagenomic binning, comparative biology and taxonomic classification.</title>
        <authorList>
            <person name="Goeker M."/>
        </authorList>
    </citation>
    <scope>NUCLEOTIDE SEQUENCE [LARGE SCALE GENOMIC DNA]</scope>
    <source>
        <strain evidence="1 2">DSM 29854</strain>
    </source>
</reference>
<dbReference type="InterPro" id="IPR024401">
    <property type="entry name" value="WYL_prot"/>
</dbReference>
<gene>
    <name evidence="1" type="ORF">FHS90_000770</name>
</gene>
<dbReference type="AlphaFoldDB" id="A0A839GNQ6"/>
<keyword evidence="2" id="KW-1185">Reference proteome</keyword>
<accession>A0A839GNQ6</accession>
<evidence type="ECO:0000313" key="2">
    <source>
        <dbReference type="Proteomes" id="UP000563094"/>
    </source>
</evidence>
<evidence type="ECO:0000313" key="1">
    <source>
        <dbReference type="EMBL" id="MBA9076068.1"/>
    </source>
</evidence>
<protein>
    <submittedName>
        <fullName evidence="1">Uncharacterized protein</fullName>
    </submittedName>
</protein>
<dbReference type="RefSeq" id="WP_182511809.1">
    <property type="nucleotide sequence ID" value="NZ_JACJIQ010000002.1"/>
</dbReference>